<accession>A0A8J5P7X0</accession>
<proteinExistence type="predicted"/>
<evidence type="ECO:0000313" key="2">
    <source>
        <dbReference type="EMBL" id="KAG7414102.1"/>
    </source>
</evidence>
<feature type="region of interest" description="Disordered" evidence="1">
    <location>
        <begin position="112"/>
        <end position="131"/>
    </location>
</feature>
<protein>
    <submittedName>
        <fullName evidence="2">Uncharacterized protein</fullName>
    </submittedName>
</protein>
<comment type="caution">
    <text evidence="2">The sequence shown here is derived from an EMBL/GenBank/DDBJ whole genome shotgun (WGS) entry which is preliminary data.</text>
</comment>
<feature type="compositionally biased region" description="Low complexity" evidence="1">
    <location>
        <begin position="311"/>
        <end position="331"/>
    </location>
</feature>
<dbReference type="EMBL" id="JAELUQ010000005">
    <property type="protein sequence ID" value="KAG7414102.1"/>
    <property type="molecule type" value="Genomic_DNA"/>
</dbReference>
<feature type="region of interest" description="Disordered" evidence="1">
    <location>
        <begin position="1"/>
        <end position="57"/>
    </location>
</feature>
<feature type="compositionally biased region" description="Basic and acidic residues" evidence="1">
    <location>
        <begin position="1"/>
        <end position="12"/>
    </location>
</feature>
<evidence type="ECO:0000256" key="1">
    <source>
        <dbReference type="SAM" id="MobiDB-lite"/>
    </source>
</evidence>
<gene>
    <name evidence="2" type="ORF">Forpe1208_v007457</name>
</gene>
<name>A0A8J5P7X0_FUSOX</name>
<sequence length="362" mass="38904">MSDNDHDHDHGGQTHGGQTHGGQTHGGQTHGGQDHGDGDHGGQTHGDGDHGDFGLTAAPHLEPEVGLEWPDFQNPEIASVGEVVLSGQLRFVARQNQALMGVVQNLYSAISESQSRRSSMSSTGASSDAGDSTLIEGGEIYETVAQFHGVFVQLNSKKLYVMRNTTSTKDAQTFAQHVIKQIEDKKSDPAGQEDTDLVERQDVILTNLKLLTPDLTTDLYIMLNKAKKANDLKDQPDKDNKGKRKATSKKKAKATQDGTSAVVTGDDGHHESDDGTENRNRTTAGGPSRQLSLNSQASSPVKRSLRSRQISGSSGVGADAAASSQHSQASATTIQRRRSKQKTRFVLSDNDEDEDEDAEDEL</sequence>
<organism evidence="2 3">
    <name type="scientific">Fusarium oxysporum f. sp. rapae</name>
    <dbReference type="NCBI Taxonomy" id="485398"/>
    <lineage>
        <taxon>Eukaryota</taxon>
        <taxon>Fungi</taxon>
        <taxon>Dikarya</taxon>
        <taxon>Ascomycota</taxon>
        <taxon>Pezizomycotina</taxon>
        <taxon>Sordariomycetes</taxon>
        <taxon>Hypocreomycetidae</taxon>
        <taxon>Hypocreales</taxon>
        <taxon>Nectriaceae</taxon>
        <taxon>Fusarium</taxon>
        <taxon>Fusarium oxysporum species complex</taxon>
    </lineage>
</organism>
<feature type="compositionally biased region" description="Acidic residues" evidence="1">
    <location>
        <begin position="349"/>
        <end position="362"/>
    </location>
</feature>
<feature type="compositionally biased region" description="Basic and acidic residues" evidence="1">
    <location>
        <begin position="32"/>
        <end position="52"/>
    </location>
</feature>
<dbReference type="AlphaFoldDB" id="A0A8J5P7X0"/>
<reference evidence="2" key="1">
    <citation type="submission" date="2021-04" db="EMBL/GenBank/DDBJ databases">
        <title>First draft genome resource for Brassicaceae pathogens Fusarium oxysporum f. sp. raphani and Fusarium oxysporum f. sp. rapae.</title>
        <authorList>
            <person name="Asai S."/>
        </authorList>
    </citation>
    <scope>NUCLEOTIDE SEQUENCE</scope>
    <source>
        <strain evidence="2">Tf1208</strain>
    </source>
</reference>
<evidence type="ECO:0000313" key="3">
    <source>
        <dbReference type="Proteomes" id="UP000694050"/>
    </source>
</evidence>
<feature type="compositionally biased region" description="Basic and acidic residues" evidence="1">
    <location>
        <begin position="231"/>
        <end position="240"/>
    </location>
</feature>
<dbReference type="Proteomes" id="UP000694050">
    <property type="component" value="Unassembled WGS sequence"/>
</dbReference>
<feature type="compositionally biased region" description="Basic and acidic residues" evidence="1">
    <location>
        <begin position="266"/>
        <end position="280"/>
    </location>
</feature>
<feature type="compositionally biased region" description="Polar residues" evidence="1">
    <location>
        <begin position="281"/>
        <end position="301"/>
    </location>
</feature>
<feature type="region of interest" description="Disordered" evidence="1">
    <location>
        <begin position="231"/>
        <end position="362"/>
    </location>
</feature>
<feature type="compositionally biased region" description="Gly residues" evidence="1">
    <location>
        <begin position="13"/>
        <end position="30"/>
    </location>
</feature>
<feature type="compositionally biased region" description="Basic residues" evidence="1">
    <location>
        <begin position="241"/>
        <end position="253"/>
    </location>
</feature>